<protein>
    <submittedName>
        <fullName evidence="2">(rape) hypothetical protein</fullName>
    </submittedName>
</protein>
<evidence type="ECO:0000313" key="2">
    <source>
        <dbReference type="EMBL" id="CAF1922038.1"/>
    </source>
</evidence>
<sequence length="53" mass="5523">HEYRPTETLQETCAASALKSRLSQSPSVAAANFRSKAGSVAHPAPVLASPSPF</sequence>
<dbReference type="AlphaFoldDB" id="A0A816KKW1"/>
<feature type="region of interest" description="Disordered" evidence="1">
    <location>
        <begin position="34"/>
        <end position="53"/>
    </location>
</feature>
<organism evidence="2">
    <name type="scientific">Brassica napus</name>
    <name type="common">Rape</name>
    <dbReference type="NCBI Taxonomy" id="3708"/>
    <lineage>
        <taxon>Eukaryota</taxon>
        <taxon>Viridiplantae</taxon>
        <taxon>Streptophyta</taxon>
        <taxon>Embryophyta</taxon>
        <taxon>Tracheophyta</taxon>
        <taxon>Spermatophyta</taxon>
        <taxon>Magnoliopsida</taxon>
        <taxon>eudicotyledons</taxon>
        <taxon>Gunneridae</taxon>
        <taxon>Pentapetalae</taxon>
        <taxon>rosids</taxon>
        <taxon>malvids</taxon>
        <taxon>Brassicales</taxon>
        <taxon>Brassicaceae</taxon>
        <taxon>Brassiceae</taxon>
        <taxon>Brassica</taxon>
    </lineage>
</organism>
<name>A0A816KKW1_BRANA</name>
<dbReference type="EMBL" id="HG994366">
    <property type="protein sequence ID" value="CAF1922038.1"/>
    <property type="molecule type" value="Genomic_DNA"/>
</dbReference>
<gene>
    <name evidence="2" type="ORF">DARMORV10_C02P64080.1</name>
</gene>
<evidence type="ECO:0000256" key="1">
    <source>
        <dbReference type="SAM" id="MobiDB-lite"/>
    </source>
</evidence>
<accession>A0A816KKW1</accession>
<feature type="non-terminal residue" evidence="2">
    <location>
        <position position="53"/>
    </location>
</feature>
<dbReference type="Proteomes" id="UP001295469">
    <property type="component" value="Chromosome C02"/>
</dbReference>
<reference evidence="2" key="1">
    <citation type="submission" date="2021-01" db="EMBL/GenBank/DDBJ databases">
        <authorList>
            <consortium name="Genoscope - CEA"/>
            <person name="William W."/>
        </authorList>
    </citation>
    <scope>NUCLEOTIDE SEQUENCE</scope>
</reference>
<proteinExistence type="predicted"/>